<dbReference type="eggNOG" id="arCOG12382">
    <property type="taxonomic scope" value="Archaea"/>
</dbReference>
<name>A3MW99_PYRCJ</name>
<gene>
    <name evidence="2" type="ordered locus">Pcal_1497</name>
</gene>
<evidence type="ECO:0000256" key="1">
    <source>
        <dbReference type="SAM" id="Phobius"/>
    </source>
</evidence>
<reference evidence="2" key="1">
    <citation type="submission" date="2007-02" db="EMBL/GenBank/DDBJ databases">
        <title>Complete sequence of Pyrobaculum calidifontis JCM 11548.</title>
        <authorList>
            <consortium name="US DOE Joint Genome Institute"/>
            <person name="Copeland A."/>
            <person name="Lucas S."/>
            <person name="Lapidus A."/>
            <person name="Barry K."/>
            <person name="Glavina del Rio T."/>
            <person name="Dalin E."/>
            <person name="Tice H."/>
            <person name="Pitluck S."/>
            <person name="Chain P."/>
            <person name="Malfatti S."/>
            <person name="Shin M."/>
            <person name="Vergez L."/>
            <person name="Schmutz J."/>
            <person name="Larimer F."/>
            <person name="Land M."/>
            <person name="Hauser L."/>
            <person name="Kyrpides N."/>
            <person name="Mikhailova N."/>
            <person name="Cozen A.E."/>
            <person name="Fitz-Gibbon S.T."/>
            <person name="House C.H."/>
            <person name="Saltikov C."/>
            <person name="Lowe T.M."/>
            <person name="Richardson P."/>
        </authorList>
    </citation>
    <scope>NUCLEOTIDE SEQUENCE [LARGE SCALE GENOMIC DNA]</scope>
    <source>
        <strain evidence="2">JCM 11548</strain>
    </source>
</reference>
<dbReference type="KEGG" id="pcl:Pcal_1497"/>
<dbReference type="SUPFAM" id="SSF48695">
    <property type="entry name" value="Multiheme cytochromes"/>
    <property type="match status" value="1"/>
</dbReference>
<accession>A3MW99</accession>
<dbReference type="Gene3D" id="3.90.10.10">
    <property type="entry name" value="Cytochrome C3"/>
    <property type="match status" value="1"/>
</dbReference>
<keyword evidence="1" id="KW-0812">Transmembrane</keyword>
<evidence type="ECO:0000313" key="2">
    <source>
        <dbReference type="EMBL" id="ABO08916.1"/>
    </source>
</evidence>
<dbReference type="HOGENOM" id="CLU_1217629_0_0_2"/>
<dbReference type="AlphaFoldDB" id="A3MW99"/>
<dbReference type="EMBL" id="CP000561">
    <property type="protein sequence ID" value="ABO08916.1"/>
    <property type="molecule type" value="Genomic_DNA"/>
</dbReference>
<keyword evidence="1" id="KW-0472">Membrane</keyword>
<proteinExistence type="predicted"/>
<keyword evidence="3" id="KW-1185">Reference proteome</keyword>
<dbReference type="InterPro" id="IPR036280">
    <property type="entry name" value="Multihaem_cyt_sf"/>
</dbReference>
<evidence type="ECO:0000313" key="3">
    <source>
        <dbReference type="Proteomes" id="UP000001431"/>
    </source>
</evidence>
<organism evidence="2 3">
    <name type="scientific">Pyrobaculum calidifontis (strain DSM 21063 / JCM 11548 / VA1)</name>
    <dbReference type="NCBI Taxonomy" id="410359"/>
    <lineage>
        <taxon>Archaea</taxon>
        <taxon>Thermoproteota</taxon>
        <taxon>Thermoprotei</taxon>
        <taxon>Thermoproteales</taxon>
        <taxon>Thermoproteaceae</taxon>
        <taxon>Pyrobaculum</taxon>
    </lineage>
</organism>
<sequence length="225" mass="25171">MPIKKASVIKAIVIVILILIFSIPVLYAFFVYTPTVNVQCGICHTMSFYIGNISKPHSKYSCLVCHKITIGDMADMVWTYLTSRPNSLDVFNKYYPHKGLYEPCLECHTNPQKLYIHTAHLAVVNTTNTCSVCHAIHIENFLPQSCANCHPYLPTVEKHMQMHNSPFTFSVEMCGKCHSPNSHAYVPPAAPCLQGVVEGKTCLTCHLQLTPPDITGRPCTQCHYS</sequence>
<feature type="transmembrane region" description="Helical" evidence="1">
    <location>
        <begin position="12"/>
        <end position="32"/>
    </location>
</feature>
<keyword evidence="1" id="KW-1133">Transmembrane helix</keyword>
<dbReference type="STRING" id="410359.Pcal_1497"/>
<dbReference type="Proteomes" id="UP000001431">
    <property type="component" value="Chromosome"/>
</dbReference>
<protein>
    <submittedName>
        <fullName evidence="2">Uncharacterized protein</fullName>
    </submittedName>
</protein>